<dbReference type="InterPro" id="IPR024002">
    <property type="entry name" value="For/NO2_transpt_CS"/>
</dbReference>
<dbReference type="PATRIC" id="fig|476652.3.peg.4326"/>
<dbReference type="InterPro" id="IPR000292">
    <property type="entry name" value="For/NO2_transpt"/>
</dbReference>
<comment type="similarity">
    <text evidence="6">Belongs to the FNT transporter (TC 1.A.16) family.</text>
</comment>
<dbReference type="NCBIfam" id="TIGR00790">
    <property type="entry name" value="fnt"/>
    <property type="match status" value="1"/>
</dbReference>
<dbReference type="Pfam" id="PF01226">
    <property type="entry name" value="Form_Nir_trans"/>
    <property type="match status" value="1"/>
</dbReference>
<evidence type="ECO:0000256" key="2">
    <source>
        <dbReference type="ARBA" id="ARBA00022448"/>
    </source>
</evidence>
<proteinExistence type="inferred from homology"/>
<evidence type="ECO:0000256" key="3">
    <source>
        <dbReference type="ARBA" id="ARBA00022692"/>
    </source>
</evidence>
<feature type="transmembrane region" description="Helical" evidence="7">
    <location>
        <begin position="69"/>
        <end position="100"/>
    </location>
</feature>
<feature type="transmembrane region" description="Helical" evidence="7">
    <location>
        <begin position="163"/>
        <end position="182"/>
    </location>
</feature>
<evidence type="ECO:0000256" key="1">
    <source>
        <dbReference type="ARBA" id="ARBA00004141"/>
    </source>
</evidence>
<evidence type="ECO:0000256" key="4">
    <source>
        <dbReference type="ARBA" id="ARBA00022989"/>
    </source>
</evidence>
<dbReference type="PROSITE" id="PS01006">
    <property type="entry name" value="FORMATE_NITRITE_TP_2"/>
    <property type="match status" value="1"/>
</dbReference>
<dbReference type="Gene3D" id="1.20.1080.10">
    <property type="entry name" value="Glycerol uptake facilitator protein"/>
    <property type="match status" value="1"/>
</dbReference>
<keyword evidence="4 7" id="KW-1133">Transmembrane helix</keyword>
<accession>A0A0J1IH18</accession>
<dbReference type="RefSeq" id="WP_047811859.1">
    <property type="nucleotide sequence ID" value="NZ_LDZY01000019.1"/>
</dbReference>
<sequence length="299" mass="32096">METKGFLTPAEITESTIQTGMKKVALPIPKQILLGILAGVFIAFAAEGSNMAAFNLFAKPETYGLGKTLAGAIFGTGLMLVILAGGELFTGNTLISAGVFDGKIKIMEMLKNWFFVYIGNFIGSVFIAYLMVQSGLFSSSAGLLGGITIKIASYKVGLSFTSAFYLGLMCNWLVCLAVWMAYGAKDMLGKMFAIFFPIWLFVTSGFEHSVANMYYIPAGILAKSNPSWAAASHLNPQALAGLNWETFVINNLVPVTLGNIVGGCVFVAGIYWFIYRKSAAEKASLSSLTSHELEMNPGK</sequence>
<organism evidence="8 9">
    <name type="scientific">Desulfosporosinus acididurans</name>
    <dbReference type="NCBI Taxonomy" id="476652"/>
    <lineage>
        <taxon>Bacteria</taxon>
        <taxon>Bacillati</taxon>
        <taxon>Bacillota</taxon>
        <taxon>Clostridia</taxon>
        <taxon>Eubacteriales</taxon>
        <taxon>Desulfitobacteriaceae</taxon>
        <taxon>Desulfosporosinus</taxon>
    </lineage>
</organism>
<protein>
    <submittedName>
        <fullName evidence="8">Putative formate transporter 1</fullName>
    </submittedName>
</protein>
<evidence type="ECO:0000256" key="7">
    <source>
        <dbReference type="SAM" id="Phobius"/>
    </source>
</evidence>
<evidence type="ECO:0000256" key="5">
    <source>
        <dbReference type="ARBA" id="ARBA00023136"/>
    </source>
</evidence>
<feature type="transmembrane region" description="Helical" evidence="7">
    <location>
        <begin position="252"/>
        <end position="274"/>
    </location>
</feature>
<keyword evidence="2" id="KW-0813">Transport</keyword>
<dbReference type="GO" id="GO:0005886">
    <property type="term" value="C:plasma membrane"/>
    <property type="evidence" value="ECO:0007669"/>
    <property type="project" value="TreeGrafter"/>
</dbReference>
<dbReference type="FunFam" id="1.20.1080.10:FF:000011">
    <property type="entry name" value="Formate family transporter"/>
    <property type="match status" value="1"/>
</dbReference>
<evidence type="ECO:0000256" key="6">
    <source>
        <dbReference type="ARBA" id="ARBA00049660"/>
    </source>
</evidence>
<dbReference type="GO" id="GO:0015499">
    <property type="term" value="F:formate transmembrane transporter activity"/>
    <property type="evidence" value="ECO:0007669"/>
    <property type="project" value="TreeGrafter"/>
</dbReference>
<feature type="transmembrane region" description="Helical" evidence="7">
    <location>
        <begin position="112"/>
        <end position="132"/>
    </location>
</feature>
<comment type="caution">
    <text evidence="8">The sequence shown here is derived from an EMBL/GenBank/DDBJ whole genome shotgun (WGS) entry which is preliminary data.</text>
</comment>
<dbReference type="EMBL" id="LDZY01000019">
    <property type="protein sequence ID" value="KLU63951.1"/>
    <property type="molecule type" value="Genomic_DNA"/>
</dbReference>
<dbReference type="Proteomes" id="UP000036356">
    <property type="component" value="Unassembled WGS sequence"/>
</dbReference>
<keyword evidence="9" id="KW-1185">Reference proteome</keyword>
<reference evidence="8 9" key="1">
    <citation type="submission" date="2015-06" db="EMBL/GenBank/DDBJ databases">
        <title>Draft genome of the moderately acidophilic sulfate reducer Candidatus Desulfosporosinus acididurans strain M1.</title>
        <authorList>
            <person name="Poehlein A."/>
            <person name="Petzsch P."/>
            <person name="Johnson B.D."/>
            <person name="Schloemann M."/>
            <person name="Daniel R."/>
            <person name="Muehling M."/>
        </authorList>
    </citation>
    <scope>NUCLEOTIDE SEQUENCE [LARGE SCALE GENOMIC DNA]</scope>
    <source>
        <strain evidence="8 9">M1</strain>
    </source>
</reference>
<feature type="transmembrane region" description="Helical" evidence="7">
    <location>
        <begin position="32"/>
        <end position="57"/>
    </location>
</feature>
<keyword evidence="5 7" id="KW-0472">Membrane</keyword>
<evidence type="ECO:0000313" key="8">
    <source>
        <dbReference type="EMBL" id="KLU63951.1"/>
    </source>
</evidence>
<dbReference type="PROSITE" id="PS01005">
    <property type="entry name" value="FORMATE_NITRITE_TP_1"/>
    <property type="match status" value="1"/>
</dbReference>
<comment type="subcellular location">
    <subcellularLocation>
        <location evidence="1">Membrane</location>
        <topology evidence="1">Multi-pass membrane protein</topology>
    </subcellularLocation>
</comment>
<dbReference type="PANTHER" id="PTHR30520:SF6">
    <property type="entry name" value="FORMATE_NITRATE FAMILY TRANSPORTER (EUROFUNG)"/>
    <property type="match status" value="1"/>
</dbReference>
<dbReference type="PANTHER" id="PTHR30520">
    <property type="entry name" value="FORMATE TRANSPORTER-RELATED"/>
    <property type="match status" value="1"/>
</dbReference>
<keyword evidence="3 7" id="KW-0812">Transmembrane</keyword>
<feature type="transmembrane region" description="Helical" evidence="7">
    <location>
        <begin position="194"/>
        <end position="216"/>
    </location>
</feature>
<name>A0A0J1IH18_9FIRM</name>
<dbReference type="InterPro" id="IPR023271">
    <property type="entry name" value="Aquaporin-like"/>
</dbReference>
<gene>
    <name evidence="8" type="primary">focA</name>
    <name evidence="8" type="ORF">DEAC_c40810</name>
</gene>
<evidence type="ECO:0000313" key="9">
    <source>
        <dbReference type="Proteomes" id="UP000036356"/>
    </source>
</evidence>
<dbReference type="STRING" id="476652.DEAC_c40810"/>
<dbReference type="AlphaFoldDB" id="A0A0J1IH18"/>